<evidence type="ECO:0000313" key="2">
    <source>
        <dbReference type="Proteomes" id="UP001223390"/>
    </source>
</evidence>
<name>A0ABT7H1D9_9ACTN</name>
<reference evidence="1 2" key="1">
    <citation type="submission" date="2023-05" db="EMBL/GenBank/DDBJ databases">
        <title>Sequencing and Assembly of Streptomyces sp. NP73.</title>
        <authorList>
            <person name="Konwar A.N."/>
            <person name="Saikia K."/>
            <person name="Thakur D."/>
        </authorList>
    </citation>
    <scope>NUCLEOTIDE SEQUENCE [LARGE SCALE GENOMIC DNA]</scope>
    <source>
        <strain evidence="1 2">NP73</strain>
    </source>
</reference>
<protein>
    <submittedName>
        <fullName evidence="1">Uncharacterized protein</fullName>
    </submittedName>
</protein>
<evidence type="ECO:0000313" key="1">
    <source>
        <dbReference type="EMBL" id="MDK9499703.1"/>
    </source>
</evidence>
<accession>A0ABT7H1D9</accession>
<proteinExistence type="predicted"/>
<gene>
    <name evidence="1" type="ORF">QEZ40_005135</name>
</gene>
<organism evidence="1 2">
    <name type="scientific">Streptomyces katrae</name>
    <dbReference type="NCBI Taxonomy" id="68223"/>
    <lineage>
        <taxon>Bacteria</taxon>
        <taxon>Bacillati</taxon>
        <taxon>Actinomycetota</taxon>
        <taxon>Actinomycetes</taxon>
        <taxon>Kitasatosporales</taxon>
        <taxon>Streptomycetaceae</taxon>
        <taxon>Streptomyces</taxon>
    </lineage>
</organism>
<sequence>MQANADLFVRGWHDLPAAVIYSPDTSVFDDSPDLLLDIARKLYRLKGTRQQDPEFAAFSRMLASEMDREMRLEVPRRLTGSAAVYCTDIIVARRHIPGRALAESVFPLLIAPEHTAMTMMLPSRSGRLPRTQ</sequence>
<dbReference type="Proteomes" id="UP001223390">
    <property type="component" value="Unassembled WGS sequence"/>
</dbReference>
<keyword evidence="2" id="KW-1185">Reference proteome</keyword>
<dbReference type="RefSeq" id="WP_285345529.1">
    <property type="nucleotide sequence ID" value="NZ_JASITI010000047.1"/>
</dbReference>
<dbReference type="EMBL" id="JASITI010000047">
    <property type="protein sequence ID" value="MDK9499703.1"/>
    <property type="molecule type" value="Genomic_DNA"/>
</dbReference>
<comment type="caution">
    <text evidence="1">The sequence shown here is derived from an EMBL/GenBank/DDBJ whole genome shotgun (WGS) entry which is preliminary data.</text>
</comment>